<dbReference type="PANTHER" id="PTHR33050">
    <property type="entry name" value="REVERSE TRANSCRIPTASE DOMAIN-CONTAINING PROTEIN"/>
    <property type="match status" value="1"/>
</dbReference>
<gene>
    <name evidence="6" type="ORF">D9619_013328</name>
</gene>
<dbReference type="PANTHER" id="PTHR33050:SF7">
    <property type="entry name" value="RIBONUCLEASE H"/>
    <property type="match status" value="1"/>
</dbReference>
<dbReference type="SUPFAM" id="SSF47823">
    <property type="entry name" value="lambda integrase-like, N-terminal domain"/>
    <property type="match status" value="1"/>
</dbReference>
<dbReference type="EMBL" id="JAACJJ010000004">
    <property type="protein sequence ID" value="KAF5328395.1"/>
    <property type="molecule type" value="Genomic_DNA"/>
</dbReference>
<dbReference type="InterPro" id="IPR011010">
    <property type="entry name" value="DNA_brk_join_enz"/>
</dbReference>
<dbReference type="Gene3D" id="1.10.150.130">
    <property type="match status" value="1"/>
</dbReference>
<dbReference type="InterPro" id="IPR052055">
    <property type="entry name" value="Hepadnavirus_pol/RT"/>
</dbReference>
<reference evidence="6 7" key="1">
    <citation type="journal article" date="2020" name="ISME J.">
        <title>Uncovering the hidden diversity of litter-decomposition mechanisms in mushroom-forming fungi.</title>
        <authorList>
            <person name="Floudas D."/>
            <person name="Bentzer J."/>
            <person name="Ahren D."/>
            <person name="Johansson T."/>
            <person name="Persson P."/>
            <person name="Tunlid A."/>
        </authorList>
    </citation>
    <scope>NUCLEOTIDE SEQUENCE [LARGE SCALE GENOMIC DNA]</scope>
    <source>
        <strain evidence="6 7">CBS 101986</strain>
    </source>
</reference>
<evidence type="ECO:0000256" key="1">
    <source>
        <dbReference type="ARBA" id="ARBA00023125"/>
    </source>
</evidence>
<keyword evidence="3" id="KW-0479">Metal-binding</keyword>
<dbReference type="InterPro" id="IPR010998">
    <property type="entry name" value="Integrase_recombinase_N"/>
</dbReference>
<dbReference type="GO" id="GO:0003677">
    <property type="term" value="F:DNA binding"/>
    <property type="evidence" value="ECO:0007669"/>
    <property type="project" value="UniProtKB-KW"/>
</dbReference>
<feature type="region of interest" description="Disordered" evidence="4">
    <location>
        <begin position="308"/>
        <end position="345"/>
    </location>
</feature>
<dbReference type="PROSITE" id="PS50158">
    <property type="entry name" value="ZF_CCHC"/>
    <property type="match status" value="1"/>
</dbReference>
<dbReference type="GO" id="GO:0008270">
    <property type="term" value="F:zinc ion binding"/>
    <property type="evidence" value="ECO:0007669"/>
    <property type="project" value="UniProtKB-KW"/>
</dbReference>
<dbReference type="OrthoDB" id="3266428at2759"/>
<dbReference type="GO" id="GO:0006310">
    <property type="term" value="P:DNA recombination"/>
    <property type="evidence" value="ECO:0007669"/>
    <property type="project" value="UniProtKB-KW"/>
</dbReference>
<keyword evidence="1" id="KW-0238">DNA-binding</keyword>
<accession>A0A8H5BS74</accession>
<keyword evidence="2" id="KW-0233">DNA recombination</keyword>
<evidence type="ECO:0000259" key="5">
    <source>
        <dbReference type="PROSITE" id="PS50158"/>
    </source>
</evidence>
<sequence length="1366" mass="151798">MSSSPRGISVPPPSEDGAFSPPASPPPGDGINNDGAEPLVSREASPIAEASVNGGEQVFSLTAAQLAAQLESLTPEQRKLVFATTAKQAGNEYPYEQSRDATLQPFLDSAETSHSHVFFTSDNEQPASSGYSANGTQYKIQHHPAVLELAMLGQYIPLQAFLSSSIETLFLAQSTIPRRTIYHANLAALGKAGKCSALNFESNECEFPKEDSLRPAQWVEAWYNYKTFLKATSDAGVYQRWLDHFNFLFGQQDFESNFPAIRSFDIRIRREYFAVKSRIDVDSDVYRRKFESAQRDALRLELTEMRRQASLGDRSRPSSTSHRAEPYSRGSPSTLSGKRDHRTAPGGENAPICLICGRTGHRFSDCTNSVTEAVGISMLVVVTANTHSTSVPSVVPQPTTPALVPASEAEHIRNLIVTPYNADAFESALSRYSLQHRFPHLVENLRHGFPLGYDMHPLTETFTPPNHPSASLHREQVLAFLEGERAADRMSGPFTQSATEQILGGHFRTSPIHVVVTQKADGTPKYRITINLSFPDKNGTSVNDMIDSADFPTQFGGPKDVEQIIVDAPPGTQAAALDVASAFRTIPICPNHKRYVVIMFEDMFWIDHCACFGCSSSGGNQGVTADATVAILHAMHIGPIPKWVDDFAPFRYPKCSVLSTPSSTPPSTNLFTPQYEYEYDLSTLRAAISDLNVPWHDSKGQEFSSVLTYVGLCFDIEAREVWLPEAKRLKFKKRVDDFLSSFSACKAPLEDAMTINGSLSHATFVYPHGRTYLSSLSTWISKFESRLHRRFIPHSVLSDLRWWAEMLSHLGWKRKMRAKAPPIDLDISVDASTDWGVGLVWGNQWDAWHLTNKPRSSFQHIGWLEALAVEFAIRILIARGYTNTHILMRSDNQGVIGAWHKGRGKNFLINLSIRRSEVLTLDHHIDLSLEYIESSLNPADPISRGILGPEDCRLPQLFTLPAEVSPYLYRPSIPVNKRPRRTKHNSLLVQSHLRPHVRADQRLIAWSSPASLAKRSELASKFGPDEARAILELRLFSLEPKTRSNYAAGLLRFTQYCDSRRIPEEDRMPASEDLLSAFSTVMAASKVSRDTLDNWMSGIAFWHQMHSLPWYGGGRALKMTKVAVGKLAPESSKLPKRPPVTMDHMNALRRGLNLRNSFDSAVWAVATVAFWSCCRLGELLIPSAGSFDPSRHVAQDATVSFKVLPGGQRTALFHIPWSKTTHENGADVVITGNPELSDPFAALQHHIKVNVGGSGDSATPLFAFRSHGGGYSPLTRDWFMQRCDEIWNAAGLSSLQGHAFRIGGATELLLRGTHPDVVQVQGRWKSQAFLEYWRKIETILPLFITSSFRASRAARLTRTMASFNSS</sequence>
<feature type="region of interest" description="Disordered" evidence="4">
    <location>
        <begin position="1"/>
        <end position="38"/>
    </location>
</feature>
<evidence type="ECO:0000256" key="3">
    <source>
        <dbReference type="PROSITE-ProRule" id="PRU00047"/>
    </source>
</evidence>
<proteinExistence type="predicted"/>
<feature type="domain" description="CCHC-type" evidence="5">
    <location>
        <begin position="353"/>
        <end position="368"/>
    </location>
</feature>
<protein>
    <recommendedName>
        <fullName evidence="5">CCHC-type domain-containing protein</fullName>
    </recommendedName>
</protein>
<evidence type="ECO:0000256" key="2">
    <source>
        <dbReference type="ARBA" id="ARBA00023172"/>
    </source>
</evidence>
<dbReference type="InterPro" id="IPR001878">
    <property type="entry name" value="Znf_CCHC"/>
</dbReference>
<evidence type="ECO:0000313" key="6">
    <source>
        <dbReference type="EMBL" id="KAF5328395.1"/>
    </source>
</evidence>
<name>A0A8H5BS74_9AGAR</name>
<organism evidence="6 7">
    <name type="scientific">Psilocybe cf. subviscida</name>
    <dbReference type="NCBI Taxonomy" id="2480587"/>
    <lineage>
        <taxon>Eukaryota</taxon>
        <taxon>Fungi</taxon>
        <taxon>Dikarya</taxon>
        <taxon>Basidiomycota</taxon>
        <taxon>Agaricomycotina</taxon>
        <taxon>Agaricomycetes</taxon>
        <taxon>Agaricomycetidae</taxon>
        <taxon>Agaricales</taxon>
        <taxon>Agaricineae</taxon>
        <taxon>Strophariaceae</taxon>
        <taxon>Psilocybe</taxon>
    </lineage>
</organism>
<keyword evidence="3" id="KW-0862">Zinc</keyword>
<comment type="caution">
    <text evidence="6">The sequence shown here is derived from an EMBL/GenBank/DDBJ whole genome shotgun (WGS) entry which is preliminary data.</text>
</comment>
<dbReference type="GO" id="GO:0015074">
    <property type="term" value="P:DNA integration"/>
    <property type="evidence" value="ECO:0007669"/>
    <property type="project" value="InterPro"/>
</dbReference>
<keyword evidence="7" id="KW-1185">Reference proteome</keyword>
<evidence type="ECO:0000313" key="7">
    <source>
        <dbReference type="Proteomes" id="UP000567179"/>
    </source>
</evidence>
<dbReference type="Gene3D" id="1.10.443.10">
    <property type="entry name" value="Intergrase catalytic core"/>
    <property type="match status" value="1"/>
</dbReference>
<dbReference type="InterPro" id="IPR013762">
    <property type="entry name" value="Integrase-like_cat_sf"/>
</dbReference>
<keyword evidence="3" id="KW-0863">Zinc-finger</keyword>
<dbReference type="SUPFAM" id="SSF56349">
    <property type="entry name" value="DNA breaking-rejoining enzymes"/>
    <property type="match status" value="1"/>
</dbReference>
<evidence type="ECO:0000256" key="4">
    <source>
        <dbReference type="SAM" id="MobiDB-lite"/>
    </source>
</evidence>
<dbReference type="Proteomes" id="UP000567179">
    <property type="component" value="Unassembled WGS sequence"/>
</dbReference>